<dbReference type="PROSITE" id="PS50935">
    <property type="entry name" value="SSB"/>
    <property type="match status" value="1"/>
</dbReference>
<name>A0A1G6LAH5_9BURK</name>
<evidence type="ECO:0000256" key="2">
    <source>
        <dbReference type="PIRNR" id="PIRNR002070"/>
    </source>
</evidence>
<dbReference type="RefSeq" id="WP_092740324.1">
    <property type="nucleotide sequence ID" value="NZ_FMZC01000002.1"/>
</dbReference>
<dbReference type="Proteomes" id="UP000198781">
    <property type="component" value="Unassembled WGS sequence"/>
</dbReference>
<dbReference type="InterPro" id="IPR011344">
    <property type="entry name" value="ssDNA-bd"/>
</dbReference>
<keyword evidence="5" id="KW-1185">Reference proteome</keyword>
<sequence length="128" mass="14741">MSTYFSGEGNIGSPPEFDEYPNGNDEPRRVLRLNVYFDNPVPNKDGSFDDRGGYWAPVEWWHRDAEHWATLFSKGMRVMVRGRQERDDWTDSDNQPRTTYRINARSVGILPYRLESVALSPKPGTASD</sequence>
<dbReference type="EMBL" id="FMZC01000002">
    <property type="protein sequence ID" value="SDC40280.1"/>
    <property type="molecule type" value="Genomic_DNA"/>
</dbReference>
<evidence type="ECO:0000313" key="4">
    <source>
        <dbReference type="EMBL" id="SDC40280.1"/>
    </source>
</evidence>
<evidence type="ECO:0000256" key="1">
    <source>
        <dbReference type="ARBA" id="ARBA00023125"/>
    </source>
</evidence>
<dbReference type="OrthoDB" id="4427276at2"/>
<keyword evidence="1 2" id="KW-0238">DNA-binding</keyword>
<dbReference type="SUPFAM" id="SSF50249">
    <property type="entry name" value="Nucleic acid-binding proteins"/>
    <property type="match status" value="1"/>
</dbReference>
<proteinExistence type="predicted"/>
<dbReference type="GO" id="GO:0006260">
    <property type="term" value="P:DNA replication"/>
    <property type="evidence" value="ECO:0007669"/>
    <property type="project" value="InterPro"/>
</dbReference>
<dbReference type="AlphaFoldDB" id="A0A1G6LAH5"/>
<dbReference type="GO" id="GO:0003697">
    <property type="term" value="F:single-stranded DNA binding"/>
    <property type="evidence" value="ECO:0007669"/>
    <property type="project" value="InterPro"/>
</dbReference>
<gene>
    <name evidence="4" type="ORF">SAMN05192589_102115</name>
</gene>
<accession>A0A1G6LAH5</accession>
<dbReference type="CDD" id="cd04496">
    <property type="entry name" value="SSB_OBF"/>
    <property type="match status" value="1"/>
</dbReference>
<protein>
    <recommendedName>
        <fullName evidence="2">Single-stranded DNA-binding protein</fullName>
    </recommendedName>
</protein>
<dbReference type="InterPro" id="IPR000424">
    <property type="entry name" value="Primosome_PriB/ssb"/>
</dbReference>
<dbReference type="PIRSF" id="PIRSF002070">
    <property type="entry name" value="SSB"/>
    <property type="match status" value="1"/>
</dbReference>
<dbReference type="Gene3D" id="2.40.50.140">
    <property type="entry name" value="Nucleic acid-binding proteins"/>
    <property type="match status" value="1"/>
</dbReference>
<dbReference type="InterPro" id="IPR012340">
    <property type="entry name" value="NA-bd_OB-fold"/>
</dbReference>
<organism evidence="4 5">
    <name type="scientific">Paracidovorax valerianellae</name>
    <dbReference type="NCBI Taxonomy" id="187868"/>
    <lineage>
        <taxon>Bacteria</taxon>
        <taxon>Pseudomonadati</taxon>
        <taxon>Pseudomonadota</taxon>
        <taxon>Betaproteobacteria</taxon>
        <taxon>Burkholderiales</taxon>
        <taxon>Comamonadaceae</taxon>
        <taxon>Paracidovorax</taxon>
    </lineage>
</organism>
<dbReference type="Pfam" id="PF00436">
    <property type="entry name" value="SSB"/>
    <property type="match status" value="1"/>
</dbReference>
<evidence type="ECO:0000313" key="5">
    <source>
        <dbReference type="Proteomes" id="UP000198781"/>
    </source>
</evidence>
<evidence type="ECO:0000256" key="3">
    <source>
        <dbReference type="SAM" id="MobiDB-lite"/>
    </source>
</evidence>
<dbReference type="STRING" id="187868.SAMN05192589_102115"/>
<reference evidence="4 5" key="1">
    <citation type="submission" date="2016-10" db="EMBL/GenBank/DDBJ databases">
        <authorList>
            <person name="de Groot N.N."/>
        </authorList>
    </citation>
    <scope>NUCLEOTIDE SEQUENCE [LARGE SCALE GENOMIC DNA]</scope>
    <source>
        <strain evidence="4 5">DSM 16619</strain>
    </source>
</reference>
<dbReference type="NCBIfam" id="NF006039">
    <property type="entry name" value="PRK08182.1"/>
    <property type="match status" value="1"/>
</dbReference>
<feature type="region of interest" description="Disordered" evidence="3">
    <location>
        <begin position="1"/>
        <end position="25"/>
    </location>
</feature>